<accession>A0A0G1RX27</accession>
<feature type="domain" description="Mur ligase C-terminal" evidence="5">
    <location>
        <begin position="326"/>
        <end position="444"/>
    </location>
</feature>
<dbReference type="InterPro" id="IPR004101">
    <property type="entry name" value="Mur_ligase_C"/>
</dbReference>
<dbReference type="SUPFAM" id="SSF53244">
    <property type="entry name" value="MurD-like peptide ligases, peptide-binding domain"/>
    <property type="match status" value="1"/>
</dbReference>
<dbReference type="PATRIC" id="fig|1618371.3.peg.315"/>
<dbReference type="Gene3D" id="3.40.1190.10">
    <property type="entry name" value="Mur-like, catalytic domain"/>
    <property type="match status" value="1"/>
</dbReference>
<name>A0A0G1RX27_9BACT</name>
<dbReference type="PANTHER" id="PTHR43024:SF1">
    <property type="entry name" value="UDP-N-ACETYLMURAMOYL-TRIPEPTIDE--D-ALANYL-D-ALANINE LIGASE"/>
    <property type="match status" value="1"/>
</dbReference>
<dbReference type="InterPro" id="IPR051046">
    <property type="entry name" value="MurCDEF_CellWall_CoF430Synth"/>
</dbReference>
<evidence type="ECO:0000313" key="8">
    <source>
        <dbReference type="Proteomes" id="UP000033860"/>
    </source>
</evidence>
<dbReference type="SUPFAM" id="SSF53623">
    <property type="entry name" value="MurD-like peptide ligases, catalytic domain"/>
    <property type="match status" value="1"/>
</dbReference>
<comment type="caution">
    <text evidence="7">The sequence shown here is derived from an EMBL/GenBank/DDBJ whole genome shotgun (WGS) entry which is preliminary data.</text>
</comment>
<sequence>MIDFFKLIYFILVFKAILRCVYFWQLKEYRLDRFREFLTTSESGAYFLPTNRLLRPKFTLKVWLLIYLAFYFTLYLLNAFPQNRLWAAMLAYLLLPVSVAVSVALLAPATSLVYDLAIFLAKIKIHLTGSRLTVVGITGSYGKTATKEILAHLLAGRYRVLKTPANVNTAVGVAKTVLTRLSPSHQVFVVEMGAYRRGEIQKICRLVTPQIGVLTGINQQHLGLFGSFSNLLATKYELIASLPKNGLAVVNGANKFCRDLAKKTNHVPVRLYSKPKKAFKTNLLGSWQQLNIAAAVTVARRFKVKPAAIKKLLFSIPSFKTALKVRRGEKGLTILDDSYNSNPAGFLAAVNFAKAKKARAKILVTAGIIETGSAKKDIHEKLAHKSLSVFKQVTVTKKDTYRLFLAAAKKDQTKKLSFAPDFNQIIVSLKNQANPQSLVLFEGRFPEKLIASL</sequence>
<evidence type="ECO:0000256" key="4">
    <source>
        <dbReference type="SAM" id="Phobius"/>
    </source>
</evidence>
<keyword evidence="4" id="KW-1133">Transmembrane helix</keyword>
<evidence type="ECO:0000313" key="7">
    <source>
        <dbReference type="EMBL" id="KKU61646.1"/>
    </source>
</evidence>
<organism evidence="7 8">
    <name type="scientific">Candidatus Beckwithbacteria bacterium GW2011_GWB1_47_15</name>
    <dbReference type="NCBI Taxonomy" id="1618371"/>
    <lineage>
        <taxon>Bacteria</taxon>
        <taxon>Candidatus Beckwithiibacteriota</taxon>
    </lineage>
</organism>
<dbReference type="GO" id="GO:0005524">
    <property type="term" value="F:ATP binding"/>
    <property type="evidence" value="ECO:0007669"/>
    <property type="project" value="UniProtKB-KW"/>
</dbReference>
<evidence type="ECO:0000259" key="6">
    <source>
        <dbReference type="Pfam" id="PF08245"/>
    </source>
</evidence>
<keyword evidence="3" id="KW-0067">ATP-binding</keyword>
<evidence type="ECO:0000256" key="1">
    <source>
        <dbReference type="ARBA" id="ARBA00022598"/>
    </source>
</evidence>
<dbReference type="InterPro" id="IPR036565">
    <property type="entry name" value="Mur-like_cat_sf"/>
</dbReference>
<dbReference type="Proteomes" id="UP000033860">
    <property type="component" value="Unassembled WGS sequence"/>
</dbReference>
<feature type="transmembrane region" description="Helical" evidence="4">
    <location>
        <begin position="62"/>
        <end position="80"/>
    </location>
</feature>
<keyword evidence="2" id="KW-0547">Nucleotide-binding</keyword>
<dbReference type="InterPro" id="IPR036615">
    <property type="entry name" value="Mur_ligase_C_dom_sf"/>
</dbReference>
<dbReference type="AlphaFoldDB" id="A0A0G1RX27"/>
<keyword evidence="4" id="KW-0472">Membrane</keyword>
<proteinExistence type="predicted"/>
<dbReference type="EMBL" id="LCNT01000002">
    <property type="protein sequence ID" value="KKU61646.1"/>
    <property type="molecule type" value="Genomic_DNA"/>
</dbReference>
<keyword evidence="1 7" id="KW-0436">Ligase</keyword>
<reference evidence="7 8" key="1">
    <citation type="journal article" date="2015" name="Nature">
        <title>rRNA introns, odd ribosomes, and small enigmatic genomes across a large radiation of phyla.</title>
        <authorList>
            <person name="Brown C.T."/>
            <person name="Hug L.A."/>
            <person name="Thomas B.C."/>
            <person name="Sharon I."/>
            <person name="Castelle C.J."/>
            <person name="Singh A."/>
            <person name="Wilkins M.J."/>
            <person name="Williams K.H."/>
            <person name="Banfield J.F."/>
        </authorList>
    </citation>
    <scope>NUCLEOTIDE SEQUENCE [LARGE SCALE GENOMIC DNA]</scope>
</reference>
<protein>
    <submittedName>
        <fullName evidence="7">UDP-N-acetylmuramoyl-tripeptide-D-alanyl-D-alanine ligase</fullName>
    </submittedName>
</protein>
<dbReference type="Gene3D" id="3.90.190.20">
    <property type="entry name" value="Mur ligase, C-terminal domain"/>
    <property type="match status" value="1"/>
</dbReference>
<dbReference type="GO" id="GO:0016881">
    <property type="term" value="F:acid-amino acid ligase activity"/>
    <property type="evidence" value="ECO:0007669"/>
    <property type="project" value="InterPro"/>
</dbReference>
<feature type="domain" description="Mur ligase central" evidence="6">
    <location>
        <begin position="137"/>
        <end position="279"/>
    </location>
</feature>
<feature type="transmembrane region" description="Helical" evidence="4">
    <location>
        <begin position="6"/>
        <end position="24"/>
    </location>
</feature>
<feature type="transmembrane region" description="Helical" evidence="4">
    <location>
        <begin position="86"/>
        <end position="114"/>
    </location>
</feature>
<evidence type="ECO:0000256" key="2">
    <source>
        <dbReference type="ARBA" id="ARBA00022741"/>
    </source>
</evidence>
<dbReference type="InterPro" id="IPR013221">
    <property type="entry name" value="Mur_ligase_cen"/>
</dbReference>
<gene>
    <name evidence="7" type="ORF">UX85_C0002G0026</name>
</gene>
<dbReference type="PANTHER" id="PTHR43024">
    <property type="entry name" value="UDP-N-ACETYLMURAMOYL-TRIPEPTIDE--D-ALANYL-D-ALANINE LIGASE"/>
    <property type="match status" value="1"/>
</dbReference>
<evidence type="ECO:0000256" key="3">
    <source>
        <dbReference type="ARBA" id="ARBA00022840"/>
    </source>
</evidence>
<dbReference type="Pfam" id="PF08245">
    <property type="entry name" value="Mur_ligase_M"/>
    <property type="match status" value="1"/>
</dbReference>
<evidence type="ECO:0000259" key="5">
    <source>
        <dbReference type="Pfam" id="PF02875"/>
    </source>
</evidence>
<dbReference type="Pfam" id="PF02875">
    <property type="entry name" value="Mur_ligase_C"/>
    <property type="match status" value="1"/>
</dbReference>
<keyword evidence="4" id="KW-0812">Transmembrane</keyword>